<evidence type="ECO:0000259" key="7">
    <source>
        <dbReference type="Pfam" id="PF01292"/>
    </source>
</evidence>
<dbReference type="InterPro" id="IPR051542">
    <property type="entry name" value="Hydrogenase_cytochrome"/>
</dbReference>
<evidence type="ECO:0000256" key="1">
    <source>
        <dbReference type="ARBA" id="ARBA00004651"/>
    </source>
</evidence>
<dbReference type="Pfam" id="PF01292">
    <property type="entry name" value="Ni_hydr_CYTB"/>
    <property type="match status" value="1"/>
</dbReference>
<comment type="caution">
    <text evidence="8">The sequence shown here is derived from an EMBL/GenBank/DDBJ whole genome shotgun (WGS) entry which is preliminary data.</text>
</comment>
<accession>A0AAW4ABZ3</accession>
<dbReference type="PANTHER" id="PTHR30485">
    <property type="entry name" value="NI/FE-HYDROGENASE 1 B-TYPE CYTOCHROME SUBUNIT"/>
    <property type="match status" value="1"/>
</dbReference>
<evidence type="ECO:0000256" key="2">
    <source>
        <dbReference type="ARBA" id="ARBA00022475"/>
    </source>
</evidence>
<dbReference type="PANTHER" id="PTHR30485:SF2">
    <property type="entry name" value="BLL0597 PROTEIN"/>
    <property type="match status" value="1"/>
</dbReference>
<feature type="transmembrane region" description="Helical" evidence="6">
    <location>
        <begin position="37"/>
        <end position="55"/>
    </location>
</feature>
<feature type="transmembrane region" description="Helical" evidence="6">
    <location>
        <begin position="12"/>
        <end position="31"/>
    </location>
</feature>
<dbReference type="InterPro" id="IPR011577">
    <property type="entry name" value="Cyt_b561_bac/Ni-Hgenase"/>
</dbReference>
<evidence type="ECO:0000256" key="4">
    <source>
        <dbReference type="ARBA" id="ARBA00022989"/>
    </source>
</evidence>
<dbReference type="SUPFAM" id="SSF81342">
    <property type="entry name" value="Transmembrane di-heme cytochromes"/>
    <property type="match status" value="1"/>
</dbReference>
<comment type="subcellular location">
    <subcellularLocation>
        <location evidence="1">Cell membrane</location>
        <topology evidence="1">Multi-pass membrane protein</topology>
    </subcellularLocation>
</comment>
<reference evidence="8 9" key="1">
    <citation type="journal article" date="2021" name="PeerJ">
        <title>Analysis of 44 Vibrio anguillarum genomes reveals high genetic diversity.</title>
        <authorList>
            <person name="Hansen M.J."/>
            <person name="Dalsgaard I."/>
        </authorList>
    </citation>
    <scope>NUCLEOTIDE SEQUENCE [LARGE SCALE GENOMIC DNA]</scope>
    <source>
        <strain evidence="8 9">17-16730-2A</strain>
    </source>
</reference>
<dbReference type="GO" id="GO:0022904">
    <property type="term" value="P:respiratory electron transport chain"/>
    <property type="evidence" value="ECO:0007669"/>
    <property type="project" value="InterPro"/>
</dbReference>
<organism evidence="8 9">
    <name type="scientific">Vibrio anguillarum</name>
    <name type="common">Listonella anguillarum</name>
    <dbReference type="NCBI Taxonomy" id="55601"/>
    <lineage>
        <taxon>Bacteria</taxon>
        <taxon>Pseudomonadati</taxon>
        <taxon>Pseudomonadota</taxon>
        <taxon>Gammaproteobacteria</taxon>
        <taxon>Vibrionales</taxon>
        <taxon>Vibrionaceae</taxon>
        <taxon>Vibrio</taxon>
    </lineage>
</organism>
<evidence type="ECO:0000313" key="8">
    <source>
        <dbReference type="EMBL" id="MBF4272512.1"/>
    </source>
</evidence>
<dbReference type="Gene3D" id="1.20.950.20">
    <property type="entry name" value="Transmembrane di-heme cytochromes, Chain C"/>
    <property type="match status" value="1"/>
</dbReference>
<sequence length="179" mass="19912">MMKMKSKSWDPVVKVTHWVVATLFLLIFFVTKAGSDIHQYTGYTLVAFILIRLAWGCIAPPPARLTSFSPSISNAMEHIVEVLETRKDKHLGHNPAGAVMIWCMWTGLIIAGISGFIMEANLFGDDKWVKLIHHGAVNITFICVCIHVGAVIVMGRITGRSYILSILPRCMDKKLSSTK</sequence>
<feature type="transmembrane region" description="Helical" evidence="6">
    <location>
        <begin position="137"/>
        <end position="159"/>
    </location>
</feature>
<keyword evidence="4 6" id="KW-1133">Transmembrane helix</keyword>
<protein>
    <submittedName>
        <fullName evidence="8">Cytochrome b</fullName>
    </submittedName>
</protein>
<dbReference type="EMBL" id="RDOM01000026">
    <property type="protein sequence ID" value="MBF4272512.1"/>
    <property type="molecule type" value="Genomic_DNA"/>
</dbReference>
<feature type="transmembrane region" description="Helical" evidence="6">
    <location>
        <begin position="96"/>
        <end position="117"/>
    </location>
</feature>
<dbReference type="RefSeq" id="WP_013857583.1">
    <property type="nucleotide sequence ID" value="NZ_CP021980.1"/>
</dbReference>
<dbReference type="InterPro" id="IPR016174">
    <property type="entry name" value="Di-haem_cyt_TM"/>
</dbReference>
<keyword evidence="5 6" id="KW-0472">Membrane</keyword>
<keyword evidence="3 6" id="KW-0812">Transmembrane</keyword>
<evidence type="ECO:0000256" key="6">
    <source>
        <dbReference type="SAM" id="Phobius"/>
    </source>
</evidence>
<dbReference type="Proteomes" id="UP000722957">
    <property type="component" value="Unassembled WGS sequence"/>
</dbReference>
<keyword evidence="2" id="KW-1003">Cell membrane</keyword>
<evidence type="ECO:0000256" key="5">
    <source>
        <dbReference type="ARBA" id="ARBA00023136"/>
    </source>
</evidence>
<dbReference type="GO" id="GO:0005886">
    <property type="term" value="C:plasma membrane"/>
    <property type="evidence" value="ECO:0007669"/>
    <property type="project" value="UniProtKB-SubCell"/>
</dbReference>
<dbReference type="AlphaFoldDB" id="A0AAW4ABZ3"/>
<evidence type="ECO:0000256" key="3">
    <source>
        <dbReference type="ARBA" id="ARBA00022692"/>
    </source>
</evidence>
<dbReference type="GO" id="GO:0020037">
    <property type="term" value="F:heme binding"/>
    <property type="evidence" value="ECO:0007669"/>
    <property type="project" value="TreeGrafter"/>
</dbReference>
<name>A0AAW4ABZ3_VIBAN</name>
<proteinExistence type="predicted"/>
<feature type="domain" description="Cytochrome b561 bacterial/Ni-hydrogenase" evidence="7">
    <location>
        <begin position="9"/>
        <end position="159"/>
    </location>
</feature>
<dbReference type="GO" id="GO:0009055">
    <property type="term" value="F:electron transfer activity"/>
    <property type="evidence" value="ECO:0007669"/>
    <property type="project" value="InterPro"/>
</dbReference>
<gene>
    <name evidence="8" type="ORF">EAY07_10755</name>
</gene>
<evidence type="ECO:0000313" key="9">
    <source>
        <dbReference type="Proteomes" id="UP000722957"/>
    </source>
</evidence>
<dbReference type="KEGG" id="vau:VANGNB10_cI0579"/>